<dbReference type="RefSeq" id="WP_271313459.1">
    <property type="nucleotide sequence ID" value="NZ_JABXJJ020000049.1"/>
</dbReference>
<keyword evidence="12" id="KW-0732">Signal</keyword>
<name>A0AA90KJM6_9ACTN</name>
<evidence type="ECO:0000256" key="1">
    <source>
        <dbReference type="ARBA" id="ARBA00000632"/>
    </source>
</evidence>
<comment type="catalytic activity">
    <reaction evidence="1">
        <text>Hydrolysis of (1-&gt;4)-beta-linkages between N-acetylmuramic acid and N-acetyl-D-glucosamine residues in a peptidoglycan and between N-acetyl-D-glucosamine residues in chitodextrins.</text>
        <dbReference type="EC" id="3.2.1.17"/>
    </reaction>
</comment>
<gene>
    <name evidence="13" type="ORF">POF50_030800</name>
</gene>
<dbReference type="PANTHER" id="PTHR34135">
    <property type="entry name" value="LYSOZYME"/>
    <property type="match status" value="1"/>
</dbReference>
<dbReference type="GO" id="GO:0016052">
    <property type="term" value="P:carbohydrate catabolic process"/>
    <property type="evidence" value="ECO:0007669"/>
    <property type="project" value="TreeGrafter"/>
</dbReference>
<dbReference type="GO" id="GO:0003796">
    <property type="term" value="F:lysozyme activity"/>
    <property type="evidence" value="ECO:0007669"/>
    <property type="project" value="UniProtKB-EC"/>
</dbReference>
<keyword evidence="6" id="KW-0929">Antimicrobial</keyword>
<dbReference type="InterPro" id="IPR017853">
    <property type="entry name" value="GH"/>
</dbReference>
<dbReference type="PROSITE" id="PS51904">
    <property type="entry name" value="GLYCOSYL_HYDROL_F25_2"/>
    <property type="match status" value="1"/>
</dbReference>
<dbReference type="GO" id="GO:0031640">
    <property type="term" value="P:killing of cells of another organism"/>
    <property type="evidence" value="ECO:0007669"/>
    <property type="project" value="UniProtKB-KW"/>
</dbReference>
<evidence type="ECO:0000313" key="13">
    <source>
        <dbReference type="EMBL" id="MDI5973679.1"/>
    </source>
</evidence>
<sequence length="293" mass="30804">MKVTGTPFRHRSAFRRSLAVAGGALAGLTALAFAVPGTATAATAPAPAAAHSHISHPQLDWMGSTVAAHEGAAQAAPGTVGPLVAQTPGMDVSAYQGSVNWAGAWANGGKFAYIKATEATTYTNPDFAQQYNGSYNVGMIRGAYHFATPDTSSGAAQADYFVAHGGGWSADGKTLPPMLDIEYNPYGAECYGLSASGMVGWISSFVNEVHAKTTRWPTIYSTTDWWTTCTGNSSAFSTNDPLFIARYSSSAGTLPAGWGFYTFWQYADSGTFPGDQDYFNGALDRLQALALNQ</sequence>
<dbReference type="GO" id="GO:0016998">
    <property type="term" value="P:cell wall macromolecule catabolic process"/>
    <property type="evidence" value="ECO:0007669"/>
    <property type="project" value="InterPro"/>
</dbReference>
<dbReference type="InterPro" id="IPR018077">
    <property type="entry name" value="Glyco_hydro_fam25_subgr"/>
</dbReference>
<evidence type="ECO:0000256" key="10">
    <source>
        <dbReference type="ARBA" id="ARBA00023295"/>
    </source>
</evidence>
<proteinExistence type="inferred from homology"/>
<feature type="signal peptide" evidence="12">
    <location>
        <begin position="1"/>
        <end position="41"/>
    </location>
</feature>
<comment type="function">
    <text evidence="11">This enzyme has both lysozyme (acetylmuramidase) and diacetylmuramidase activities.</text>
</comment>
<comment type="similarity">
    <text evidence="3">Belongs to the glycosyl hydrolase 25 family.</text>
</comment>
<organism evidence="13">
    <name type="scientific">Streptantibioticus silvisoli</name>
    <dbReference type="NCBI Taxonomy" id="2705255"/>
    <lineage>
        <taxon>Bacteria</taxon>
        <taxon>Bacillati</taxon>
        <taxon>Actinomycetota</taxon>
        <taxon>Actinomycetes</taxon>
        <taxon>Kitasatosporales</taxon>
        <taxon>Streptomycetaceae</taxon>
        <taxon>Streptantibioticus</taxon>
    </lineage>
</organism>
<feature type="chain" id="PRO_5041646061" description="lysozyme" evidence="12">
    <location>
        <begin position="42"/>
        <end position="293"/>
    </location>
</feature>
<keyword evidence="10" id="KW-0326">Glycosidase</keyword>
<evidence type="ECO:0000256" key="12">
    <source>
        <dbReference type="SAM" id="SignalP"/>
    </source>
</evidence>
<evidence type="ECO:0000256" key="5">
    <source>
        <dbReference type="ARBA" id="ARBA00022525"/>
    </source>
</evidence>
<dbReference type="SMART" id="SM00641">
    <property type="entry name" value="Glyco_25"/>
    <property type="match status" value="1"/>
</dbReference>
<keyword evidence="7" id="KW-0081">Bacteriolytic enzyme</keyword>
<dbReference type="GO" id="GO:0042742">
    <property type="term" value="P:defense response to bacterium"/>
    <property type="evidence" value="ECO:0007669"/>
    <property type="project" value="UniProtKB-KW"/>
</dbReference>
<keyword evidence="5" id="KW-0964">Secreted</keyword>
<dbReference type="EMBL" id="JABXJJ020000049">
    <property type="protein sequence ID" value="MDI5973679.1"/>
    <property type="molecule type" value="Genomic_DNA"/>
</dbReference>
<evidence type="ECO:0000256" key="7">
    <source>
        <dbReference type="ARBA" id="ARBA00022638"/>
    </source>
</evidence>
<reference evidence="13" key="1">
    <citation type="submission" date="2023-05" db="EMBL/GenBank/DDBJ databases">
        <title>Streptantibioticus silvisoli sp. nov., acidotolerant actinomycetes 1 from pine litter.</title>
        <authorList>
            <person name="Swiecimska M."/>
            <person name="Golinska P."/>
            <person name="Sangal V."/>
            <person name="Wachnowicz B."/>
            <person name="Goodfellow M."/>
        </authorList>
    </citation>
    <scope>NUCLEOTIDE SEQUENCE</scope>
    <source>
        <strain evidence="13">SL13</strain>
    </source>
</reference>
<protein>
    <recommendedName>
        <fullName evidence="4">lysozyme</fullName>
        <ecNumber evidence="4">3.2.1.17</ecNumber>
    </recommendedName>
</protein>
<evidence type="ECO:0000256" key="3">
    <source>
        <dbReference type="ARBA" id="ARBA00010646"/>
    </source>
</evidence>
<accession>A0AA90KJM6</accession>
<dbReference type="GO" id="GO:0009253">
    <property type="term" value="P:peptidoglycan catabolic process"/>
    <property type="evidence" value="ECO:0007669"/>
    <property type="project" value="InterPro"/>
</dbReference>
<dbReference type="InterPro" id="IPR002053">
    <property type="entry name" value="Glyco_hydro_25"/>
</dbReference>
<evidence type="ECO:0000256" key="11">
    <source>
        <dbReference type="ARBA" id="ARBA00055588"/>
    </source>
</evidence>
<dbReference type="GO" id="GO:0005576">
    <property type="term" value="C:extracellular region"/>
    <property type="evidence" value="ECO:0007669"/>
    <property type="project" value="UniProtKB-SubCell"/>
</dbReference>
<comment type="subcellular location">
    <subcellularLocation>
        <location evidence="2">Secreted</location>
    </subcellularLocation>
</comment>
<evidence type="ECO:0000256" key="9">
    <source>
        <dbReference type="ARBA" id="ARBA00023157"/>
    </source>
</evidence>
<dbReference type="Gene3D" id="3.20.20.80">
    <property type="entry name" value="Glycosidases"/>
    <property type="match status" value="1"/>
</dbReference>
<dbReference type="SUPFAM" id="SSF51445">
    <property type="entry name" value="(Trans)glycosidases"/>
    <property type="match status" value="1"/>
</dbReference>
<keyword evidence="8" id="KW-0378">Hydrolase</keyword>
<evidence type="ECO:0000256" key="2">
    <source>
        <dbReference type="ARBA" id="ARBA00004613"/>
    </source>
</evidence>
<dbReference type="CDD" id="cd06412">
    <property type="entry name" value="GH25_CH-type"/>
    <property type="match status" value="1"/>
</dbReference>
<evidence type="ECO:0000256" key="8">
    <source>
        <dbReference type="ARBA" id="ARBA00022801"/>
    </source>
</evidence>
<dbReference type="EC" id="3.2.1.17" evidence="4"/>
<dbReference type="Pfam" id="PF01183">
    <property type="entry name" value="Glyco_hydro_25"/>
    <property type="match status" value="1"/>
</dbReference>
<dbReference type="AlphaFoldDB" id="A0AA90KJM6"/>
<evidence type="ECO:0000256" key="4">
    <source>
        <dbReference type="ARBA" id="ARBA00012732"/>
    </source>
</evidence>
<comment type="caution">
    <text evidence="13">The sequence shown here is derived from an EMBL/GenBank/DDBJ whole genome shotgun (WGS) entry which is preliminary data.</text>
</comment>
<evidence type="ECO:0000256" key="6">
    <source>
        <dbReference type="ARBA" id="ARBA00022529"/>
    </source>
</evidence>
<dbReference type="FunFam" id="3.20.20.80:FF:000060">
    <property type="entry name" value="Lysozyme M1"/>
    <property type="match status" value="1"/>
</dbReference>
<keyword evidence="9" id="KW-1015">Disulfide bond</keyword>
<dbReference type="PANTHER" id="PTHR34135:SF2">
    <property type="entry name" value="LYSOZYME"/>
    <property type="match status" value="1"/>
</dbReference>